<dbReference type="GO" id="GO:0006355">
    <property type="term" value="P:regulation of DNA-templated transcription"/>
    <property type="evidence" value="ECO:0007669"/>
    <property type="project" value="InterPro"/>
</dbReference>
<evidence type="ECO:0000256" key="6">
    <source>
        <dbReference type="PROSITE-ProRule" id="PRU00169"/>
    </source>
</evidence>
<dbReference type="PROSITE" id="PS00675">
    <property type="entry name" value="SIGMA54_INTERACT_1"/>
    <property type="match status" value="1"/>
</dbReference>
<dbReference type="GO" id="GO:0005524">
    <property type="term" value="F:ATP binding"/>
    <property type="evidence" value="ECO:0007669"/>
    <property type="project" value="UniProtKB-KW"/>
</dbReference>
<dbReference type="OrthoDB" id="9810703at2"/>
<dbReference type="STRING" id="1640674.SAMN05216323_103126"/>
<dbReference type="Pfam" id="PF25601">
    <property type="entry name" value="AAA_lid_14"/>
    <property type="match status" value="1"/>
</dbReference>
<dbReference type="Proteomes" id="UP000199452">
    <property type="component" value="Unassembled WGS sequence"/>
</dbReference>
<dbReference type="InterPro" id="IPR027417">
    <property type="entry name" value="P-loop_NTPase"/>
</dbReference>
<keyword evidence="6" id="KW-0597">Phosphoprotein</keyword>
<dbReference type="InterPro" id="IPR003593">
    <property type="entry name" value="AAA+_ATPase"/>
</dbReference>
<dbReference type="InterPro" id="IPR025943">
    <property type="entry name" value="Sigma_54_int_dom_ATP-bd_2"/>
</dbReference>
<evidence type="ECO:0000313" key="10">
    <source>
        <dbReference type="Proteomes" id="UP000199452"/>
    </source>
</evidence>
<organism evidence="9 10">
    <name type="scientific">Williamwhitmania taraxaci</name>
    <dbReference type="NCBI Taxonomy" id="1640674"/>
    <lineage>
        <taxon>Bacteria</taxon>
        <taxon>Pseudomonadati</taxon>
        <taxon>Bacteroidota</taxon>
        <taxon>Bacteroidia</taxon>
        <taxon>Bacteroidales</taxon>
        <taxon>Williamwhitmaniaceae</taxon>
        <taxon>Williamwhitmania</taxon>
    </lineage>
</organism>
<dbReference type="Gene3D" id="3.40.50.300">
    <property type="entry name" value="P-loop containing nucleotide triphosphate hydrolases"/>
    <property type="match status" value="1"/>
</dbReference>
<evidence type="ECO:0000313" key="9">
    <source>
        <dbReference type="EMBL" id="SDC43321.1"/>
    </source>
</evidence>
<proteinExistence type="predicted"/>
<dbReference type="PROSITE" id="PS50045">
    <property type="entry name" value="SIGMA54_INTERACT_4"/>
    <property type="match status" value="1"/>
</dbReference>
<dbReference type="EMBL" id="FMYP01000031">
    <property type="protein sequence ID" value="SDC43321.1"/>
    <property type="molecule type" value="Genomic_DNA"/>
</dbReference>
<evidence type="ECO:0000256" key="5">
    <source>
        <dbReference type="ARBA" id="ARBA00023163"/>
    </source>
</evidence>
<keyword evidence="4 9" id="KW-0238">DNA-binding</keyword>
<evidence type="ECO:0000256" key="3">
    <source>
        <dbReference type="ARBA" id="ARBA00023015"/>
    </source>
</evidence>
<dbReference type="RefSeq" id="WP_092438301.1">
    <property type="nucleotide sequence ID" value="NZ_FMYP01000031.1"/>
</dbReference>
<dbReference type="InterPro" id="IPR009057">
    <property type="entry name" value="Homeodomain-like_sf"/>
</dbReference>
<dbReference type="SMART" id="SM00382">
    <property type="entry name" value="AAA"/>
    <property type="match status" value="1"/>
</dbReference>
<feature type="modified residue" description="4-aspartylphosphate" evidence="6">
    <location>
        <position position="54"/>
    </location>
</feature>
<dbReference type="Gene3D" id="3.40.50.2300">
    <property type="match status" value="1"/>
</dbReference>
<dbReference type="PANTHER" id="PTHR32071">
    <property type="entry name" value="TRANSCRIPTIONAL REGULATORY PROTEIN"/>
    <property type="match status" value="1"/>
</dbReference>
<keyword evidence="5" id="KW-0804">Transcription</keyword>
<evidence type="ECO:0000259" key="8">
    <source>
        <dbReference type="PROSITE" id="PS50110"/>
    </source>
</evidence>
<dbReference type="InterPro" id="IPR002197">
    <property type="entry name" value="HTH_Fis"/>
</dbReference>
<dbReference type="GO" id="GO:0000160">
    <property type="term" value="P:phosphorelay signal transduction system"/>
    <property type="evidence" value="ECO:0007669"/>
    <property type="project" value="InterPro"/>
</dbReference>
<dbReference type="Gene3D" id="1.10.10.60">
    <property type="entry name" value="Homeodomain-like"/>
    <property type="match status" value="1"/>
</dbReference>
<dbReference type="AlphaFoldDB" id="A0A1G6LJ89"/>
<evidence type="ECO:0000259" key="7">
    <source>
        <dbReference type="PROSITE" id="PS50045"/>
    </source>
</evidence>
<reference evidence="9 10" key="1">
    <citation type="submission" date="2016-09" db="EMBL/GenBank/DDBJ databases">
        <authorList>
            <person name="Capua I."/>
            <person name="De Benedictis P."/>
            <person name="Joannis T."/>
            <person name="Lombin L.H."/>
            <person name="Cattoli G."/>
        </authorList>
    </citation>
    <scope>NUCLEOTIDE SEQUENCE [LARGE SCALE GENOMIC DNA]</scope>
    <source>
        <strain evidence="9 10">A7P-90m</strain>
    </source>
</reference>
<keyword evidence="3" id="KW-0805">Transcription regulation</keyword>
<accession>A0A1G6LJ89</accession>
<dbReference type="Gene3D" id="1.10.8.60">
    <property type="match status" value="1"/>
</dbReference>
<keyword evidence="10" id="KW-1185">Reference proteome</keyword>
<dbReference type="InterPro" id="IPR058031">
    <property type="entry name" value="AAA_lid_NorR"/>
</dbReference>
<keyword evidence="2" id="KW-0067">ATP-binding</keyword>
<dbReference type="Pfam" id="PF00072">
    <property type="entry name" value="Response_reg"/>
    <property type="match status" value="1"/>
</dbReference>
<dbReference type="PROSITE" id="PS00676">
    <property type="entry name" value="SIGMA54_INTERACT_2"/>
    <property type="match status" value="1"/>
</dbReference>
<dbReference type="InterPro" id="IPR025944">
    <property type="entry name" value="Sigma_54_int_dom_CS"/>
</dbReference>
<feature type="domain" description="Sigma-54 factor interaction" evidence="7">
    <location>
        <begin position="150"/>
        <end position="380"/>
    </location>
</feature>
<evidence type="ECO:0000256" key="1">
    <source>
        <dbReference type="ARBA" id="ARBA00022741"/>
    </source>
</evidence>
<dbReference type="SUPFAM" id="SSF52172">
    <property type="entry name" value="CheY-like"/>
    <property type="match status" value="1"/>
</dbReference>
<dbReference type="GO" id="GO:0043565">
    <property type="term" value="F:sequence-specific DNA binding"/>
    <property type="evidence" value="ECO:0007669"/>
    <property type="project" value="InterPro"/>
</dbReference>
<dbReference type="PROSITE" id="PS50110">
    <property type="entry name" value="RESPONSE_REGULATORY"/>
    <property type="match status" value="1"/>
</dbReference>
<keyword evidence="1" id="KW-0547">Nucleotide-binding</keyword>
<dbReference type="FunFam" id="3.40.50.300:FF:000006">
    <property type="entry name" value="DNA-binding transcriptional regulator NtrC"/>
    <property type="match status" value="1"/>
</dbReference>
<sequence>MQDLSILVLDDEKAIRVEIVEFLTEEGYSLFEAERPSQAFSILEEIKVDVLILDLQLPEMDGLSVLRRVKEDYPSMEVIMITGHGDMDAVIQAMRLGAMEFFTKPFRLLDMKAAIQRSRRFVELNSQLKEANLGYALLSKELQENVGHQIIGTSLAMKRVVDLMERVAKSDTTSVLITGESGTGKELVARGIHFLSNRKKNLFCAVNCSAIPDSLFESEFFGHKKGAFTGAMDEKEGWFEIASGGTLFLDEVVEMLPLMQAKLLRVLEDRKVQRIGSHQQIDVDVRIIAATNKNIALMTEENRFRSDLFYRLNSFIINLPALRERREDIPILFDYYLRFFCSRFNKNVPEVDAQVYKALSQYSFPGNVRELRNMVERAIILTDGNKIRARDFMLNDVNIEEVPTEIDEMFDLEELEKRTIIKALEKTGFKKVEAAIMLNITRQSLDRRLEKYNLFY</sequence>
<dbReference type="PROSITE" id="PS00688">
    <property type="entry name" value="SIGMA54_INTERACT_3"/>
    <property type="match status" value="1"/>
</dbReference>
<dbReference type="InterPro" id="IPR002078">
    <property type="entry name" value="Sigma_54_int"/>
</dbReference>
<name>A0A1G6LJ89_9BACT</name>
<dbReference type="SMART" id="SM00448">
    <property type="entry name" value="REC"/>
    <property type="match status" value="1"/>
</dbReference>
<dbReference type="Pfam" id="PF00158">
    <property type="entry name" value="Sigma54_activat"/>
    <property type="match status" value="1"/>
</dbReference>
<protein>
    <submittedName>
        <fullName evidence="9">DNA-binding transcriptional response regulator, NtrC family, contains REC, AAA-type ATPase, and a Fis-type DNA-binding domains</fullName>
    </submittedName>
</protein>
<dbReference type="InterPro" id="IPR001789">
    <property type="entry name" value="Sig_transdc_resp-reg_receiver"/>
</dbReference>
<gene>
    <name evidence="9" type="ORF">SAMN05216323_103126</name>
</gene>
<evidence type="ECO:0000256" key="2">
    <source>
        <dbReference type="ARBA" id="ARBA00022840"/>
    </source>
</evidence>
<evidence type="ECO:0000256" key="4">
    <source>
        <dbReference type="ARBA" id="ARBA00023125"/>
    </source>
</evidence>
<dbReference type="InterPro" id="IPR011006">
    <property type="entry name" value="CheY-like_superfamily"/>
</dbReference>
<dbReference type="Pfam" id="PF02954">
    <property type="entry name" value="HTH_8"/>
    <property type="match status" value="1"/>
</dbReference>
<feature type="domain" description="Response regulatory" evidence="8">
    <location>
        <begin position="5"/>
        <end position="119"/>
    </location>
</feature>
<dbReference type="SUPFAM" id="SSF46689">
    <property type="entry name" value="Homeodomain-like"/>
    <property type="match status" value="1"/>
</dbReference>
<dbReference type="PRINTS" id="PR01590">
    <property type="entry name" value="HTHFIS"/>
</dbReference>
<dbReference type="SUPFAM" id="SSF52540">
    <property type="entry name" value="P-loop containing nucleoside triphosphate hydrolases"/>
    <property type="match status" value="1"/>
</dbReference>
<dbReference type="InterPro" id="IPR025662">
    <property type="entry name" value="Sigma_54_int_dom_ATP-bd_1"/>
</dbReference>
<dbReference type="CDD" id="cd00009">
    <property type="entry name" value="AAA"/>
    <property type="match status" value="1"/>
</dbReference>